<dbReference type="InterPro" id="IPR039041">
    <property type="entry name" value="Nav/unc-53"/>
</dbReference>
<proteinExistence type="predicted"/>
<organism evidence="5 6">
    <name type="scientific">Amblyomma americanum</name>
    <name type="common">Lone star tick</name>
    <dbReference type="NCBI Taxonomy" id="6943"/>
    <lineage>
        <taxon>Eukaryota</taxon>
        <taxon>Metazoa</taxon>
        <taxon>Ecdysozoa</taxon>
        <taxon>Arthropoda</taxon>
        <taxon>Chelicerata</taxon>
        <taxon>Arachnida</taxon>
        <taxon>Acari</taxon>
        <taxon>Parasitiformes</taxon>
        <taxon>Ixodida</taxon>
        <taxon>Ixodoidea</taxon>
        <taxon>Ixodidae</taxon>
        <taxon>Amblyomminae</taxon>
        <taxon>Amblyomma</taxon>
    </lineage>
</organism>
<keyword evidence="6" id="KW-1185">Reference proteome</keyword>
<dbReference type="InterPro" id="IPR057126">
    <property type="entry name" value="NAV1-like_ubiquitin-like"/>
</dbReference>
<evidence type="ECO:0000259" key="4">
    <source>
        <dbReference type="Pfam" id="PF25408"/>
    </source>
</evidence>
<dbReference type="AlphaFoldDB" id="A0AAQ4DVP0"/>
<protein>
    <recommendedName>
        <fullName evidence="7">AAA+ ATPase domain-containing protein</fullName>
    </recommendedName>
</protein>
<keyword evidence="1" id="KW-0175">Coiled coil</keyword>
<dbReference type="EMBL" id="JARKHS020026264">
    <property type="protein sequence ID" value="KAK8766530.1"/>
    <property type="molecule type" value="Genomic_DNA"/>
</dbReference>
<dbReference type="InterPro" id="IPR057568">
    <property type="entry name" value="CortBP2_NAV1-like_AAA_lid"/>
</dbReference>
<accession>A0AAQ4DVP0</accession>
<feature type="region of interest" description="Disordered" evidence="2">
    <location>
        <begin position="386"/>
        <end position="408"/>
    </location>
</feature>
<feature type="non-terminal residue" evidence="5">
    <location>
        <position position="1"/>
    </location>
</feature>
<feature type="domain" description="Neuron navigator 1-like ubiquitin-like" evidence="3">
    <location>
        <begin position="24"/>
        <end position="116"/>
    </location>
</feature>
<dbReference type="GO" id="GO:0022008">
    <property type="term" value="P:neurogenesis"/>
    <property type="evidence" value="ECO:0007669"/>
    <property type="project" value="InterPro"/>
</dbReference>
<feature type="compositionally biased region" description="Polar residues" evidence="2">
    <location>
        <begin position="421"/>
        <end position="431"/>
    </location>
</feature>
<evidence type="ECO:0000256" key="1">
    <source>
        <dbReference type="ARBA" id="ARBA00023054"/>
    </source>
</evidence>
<dbReference type="PANTHER" id="PTHR12784">
    <property type="entry name" value="STEERIN"/>
    <property type="match status" value="1"/>
</dbReference>
<evidence type="ECO:0000259" key="3">
    <source>
        <dbReference type="Pfam" id="PF23092"/>
    </source>
</evidence>
<reference evidence="5 6" key="1">
    <citation type="journal article" date="2023" name="Arcadia Sci">
        <title>De novo assembly of a long-read Amblyomma americanum tick genome.</title>
        <authorList>
            <person name="Chou S."/>
            <person name="Poskanzer K.E."/>
            <person name="Rollins M."/>
            <person name="Thuy-Boun P.S."/>
        </authorList>
    </citation>
    <scope>NUCLEOTIDE SEQUENCE [LARGE SCALE GENOMIC DNA]</scope>
    <source>
        <strain evidence="5">F_SG_1</strain>
        <tissue evidence="5">Salivary glands</tissue>
    </source>
</reference>
<dbReference type="PANTHER" id="PTHR12784:SF28">
    <property type="entry name" value="PROTEIN SICKIE"/>
    <property type="match status" value="1"/>
</dbReference>
<feature type="region of interest" description="Disordered" evidence="2">
    <location>
        <begin position="421"/>
        <end position="442"/>
    </location>
</feature>
<dbReference type="Pfam" id="PF23092">
    <property type="entry name" value="Ubiquitin_6"/>
    <property type="match status" value="1"/>
</dbReference>
<comment type="caution">
    <text evidence="5">The sequence shown here is derived from an EMBL/GenBank/DDBJ whole genome shotgun (WGS) entry which is preliminary data.</text>
</comment>
<feature type="domain" description="CortBP2/NAV1-like AAA+ ATPase lid" evidence="4">
    <location>
        <begin position="269"/>
        <end position="378"/>
    </location>
</feature>
<evidence type="ECO:0000313" key="6">
    <source>
        <dbReference type="Proteomes" id="UP001321473"/>
    </source>
</evidence>
<dbReference type="Proteomes" id="UP001321473">
    <property type="component" value="Unassembled WGS sequence"/>
</dbReference>
<sequence length="442" mass="49157">LHDGINGAVPEGKRVTVTVHLVCHGDVEKCMTKCEVLEEALIGSLYVSGKTKWDNLDSAVKKIFKDYVLRVDPASNLGLSSESILCYHIDDIVRSKEAELPELLPCGYLVGETLKIQVVCQRHGTECSGCPRSADTHSQKLAEYLVLRSGRDLAAGSIATFSVDHKSAKELRQYLSNVAEQCENSNASDLPAVIILDNLHHVGSLGEVFNGFLSAKYQKCPYIIGTMNQATCSTTNLQLHHNFRWVLCANHMEPVKGFLGRFLRRRLVEEEVSAGVRFTELGKVVDWMPRIWHQLNQFLETHSSSDVTIGPRLFLACPMDLAGSQVWFTDLWNYSIVPYLLEAVREGLQLYGRRAAWEDPAEWVLETYPWPGSASEAPQLLRLRPEDVGYDPSAGPKVVPDQPDSEADPLLNMLMRLQEAASYSSPQSNDPETTDLEATIAS</sequence>
<evidence type="ECO:0000313" key="5">
    <source>
        <dbReference type="EMBL" id="KAK8766530.1"/>
    </source>
</evidence>
<dbReference type="Pfam" id="PF25408">
    <property type="entry name" value="AAA_lid_NAV1"/>
    <property type="match status" value="1"/>
</dbReference>
<gene>
    <name evidence="5" type="ORF">V5799_006688</name>
</gene>
<evidence type="ECO:0008006" key="7">
    <source>
        <dbReference type="Google" id="ProtNLM"/>
    </source>
</evidence>
<evidence type="ECO:0000256" key="2">
    <source>
        <dbReference type="SAM" id="MobiDB-lite"/>
    </source>
</evidence>
<name>A0AAQ4DVP0_AMBAM</name>